<dbReference type="SMART" id="SM00028">
    <property type="entry name" value="TPR"/>
    <property type="match status" value="2"/>
</dbReference>
<sequence length="238" mass="26802">MCVKREKSSESCLLNEPDDVKGSGRAYGIGLMLPRAGKEGAGFRLTVLGFLLGVLVGWLPAFKAGAFATTEEDFAKLPPFCKARASGPESATYKLWEQRLGPNFLHVHHYCSGLDWVNKAHSTLDRRKSREWLETALGGFQYMEDQCSSPETFVLMPEILTNKARVLVELGRMPEAAQYFEKALRMNPRYVPAYRSLSDLYLRAKQKEAARQLLDYGIKVNPGNKTLEQLLRRVNQGQ</sequence>
<dbReference type="Proteomes" id="UP001497493">
    <property type="component" value="Chromosome"/>
</dbReference>
<feature type="repeat" description="TPR" evidence="1">
    <location>
        <begin position="157"/>
        <end position="190"/>
    </location>
</feature>
<keyword evidence="2" id="KW-1133">Transmembrane helix</keyword>
<keyword evidence="4" id="KW-1185">Reference proteome</keyword>
<keyword evidence="2" id="KW-0812">Transmembrane</keyword>
<keyword evidence="1" id="KW-0802">TPR repeat</keyword>
<dbReference type="PROSITE" id="PS50293">
    <property type="entry name" value="TPR_REGION"/>
    <property type="match status" value="1"/>
</dbReference>
<dbReference type="Gene3D" id="1.25.40.10">
    <property type="entry name" value="Tetratricopeptide repeat domain"/>
    <property type="match status" value="1"/>
</dbReference>
<evidence type="ECO:0000256" key="1">
    <source>
        <dbReference type="PROSITE-ProRule" id="PRU00339"/>
    </source>
</evidence>
<protein>
    <recommendedName>
        <fullName evidence="5">Tetratricopeptide repeat protein</fullName>
    </recommendedName>
</protein>
<dbReference type="InterPro" id="IPR011990">
    <property type="entry name" value="TPR-like_helical_dom_sf"/>
</dbReference>
<feature type="transmembrane region" description="Helical" evidence="2">
    <location>
        <begin position="41"/>
        <end position="61"/>
    </location>
</feature>
<dbReference type="Pfam" id="PF14559">
    <property type="entry name" value="TPR_19"/>
    <property type="match status" value="1"/>
</dbReference>
<evidence type="ECO:0008006" key="5">
    <source>
        <dbReference type="Google" id="ProtNLM"/>
    </source>
</evidence>
<keyword evidence="2" id="KW-0472">Membrane</keyword>
<dbReference type="InterPro" id="IPR019734">
    <property type="entry name" value="TPR_rpt"/>
</dbReference>
<name>A0ABM9NFA8_9GAMM</name>
<reference evidence="3 4" key="1">
    <citation type="submission" date="2024-04" db="EMBL/GenBank/DDBJ databases">
        <authorList>
            <person name="Cremers G."/>
        </authorList>
    </citation>
    <scope>NUCLEOTIDE SEQUENCE [LARGE SCALE GENOMIC DNA]</scope>
    <source>
        <strain evidence="3">MeCH1-AG</strain>
    </source>
</reference>
<evidence type="ECO:0000313" key="4">
    <source>
        <dbReference type="Proteomes" id="UP001497493"/>
    </source>
</evidence>
<dbReference type="EMBL" id="OZ026884">
    <property type="protein sequence ID" value="CAL1239285.1"/>
    <property type="molecule type" value="Genomic_DNA"/>
</dbReference>
<dbReference type="SUPFAM" id="SSF48452">
    <property type="entry name" value="TPR-like"/>
    <property type="match status" value="1"/>
</dbReference>
<gene>
    <name evidence="3" type="ORF">MECH1_V1_0509</name>
</gene>
<evidence type="ECO:0000313" key="3">
    <source>
        <dbReference type="EMBL" id="CAL1239285.1"/>
    </source>
</evidence>
<proteinExistence type="predicted"/>
<evidence type="ECO:0000256" key="2">
    <source>
        <dbReference type="SAM" id="Phobius"/>
    </source>
</evidence>
<organism evidence="3 4">
    <name type="scientific">Candidatus Methylocalor cossyra</name>
    <dbReference type="NCBI Taxonomy" id="3108543"/>
    <lineage>
        <taxon>Bacteria</taxon>
        <taxon>Pseudomonadati</taxon>
        <taxon>Pseudomonadota</taxon>
        <taxon>Gammaproteobacteria</taxon>
        <taxon>Methylococcales</taxon>
        <taxon>Methylococcaceae</taxon>
        <taxon>Candidatus Methylocalor</taxon>
    </lineage>
</organism>
<dbReference type="PROSITE" id="PS50005">
    <property type="entry name" value="TPR"/>
    <property type="match status" value="1"/>
</dbReference>
<accession>A0ABM9NFA8</accession>